<dbReference type="PANTHER" id="PTHR16008">
    <property type="entry name" value="F-BOX ONLY PROTEIN 4"/>
    <property type="match status" value="1"/>
</dbReference>
<proteinExistence type="predicted"/>
<dbReference type="SUPFAM" id="SSF81383">
    <property type="entry name" value="F-box domain"/>
    <property type="match status" value="1"/>
</dbReference>
<gene>
    <name evidence="2" type="ORF">RHGRI_009365</name>
</gene>
<dbReference type="GO" id="GO:0019005">
    <property type="term" value="C:SCF ubiquitin ligase complex"/>
    <property type="evidence" value="ECO:0007669"/>
    <property type="project" value="TreeGrafter"/>
</dbReference>
<keyword evidence="3" id="KW-1185">Reference proteome</keyword>
<dbReference type="CDD" id="cd22156">
    <property type="entry name" value="F-box_AtARP8-like"/>
    <property type="match status" value="1"/>
</dbReference>
<dbReference type="PANTHER" id="PTHR16008:SF4">
    <property type="entry name" value="F-BOX ONLY PROTEIN 4"/>
    <property type="match status" value="1"/>
</dbReference>
<dbReference type="SMART" id="SM00256">
    <property type="entry name" value="FBOX"/>
    <property type="match status" value="1"/>
</dbReference>
<dbReference type="InterPro" id="IPR036047">
    <property type="entry name" value="F-box-like_dom_sf"/>
</dbReference>
<dbReference type="EMBL" id="JACTNZ010000004">
    <property type="protein sequence ID" value="KAG5550900.1"/>
    <property type="molecule type" value="Genomic_DNA"/>
</dbReference>
<dbReference type="EMBL" id="JACTNZ010000004">
    <property type="protein sequence ID" value="KAG5550901.1"/>
    <property type="molecule type" value="Genomic_DNA"/>
</dbReference>
<dbReference type="Proteomes" id="UP000823749">
    <property type="component" value="Chromosome 4"/>
</dbReference>
<dbReference type="InterPro" id="IPR001810">
    <property type="entry name" value="F-box_dom"/>
</dbReference>
<name>A0AAV6KEG1_9ERIC</name>
<organism evidence="2 3">
    <name type="scientific">Rhododendron griersonianum</name>
    <dbReference type="NCBI Taxonomy" id="479676"/>
    <lineage>
        <taxon>Eukaryota</taxon>
        <taxon>Viridiplantae</taxon>
        <taxon>Streptophyta</taxon>
        <taxon>Embryophyta</taxon>
        <taxon>Tracheophyta</taxon>
        <taxon>Spermatophyta</taxon>
        <taxon>Magnoliopsida</taxon>
        <taxon>eudicotyledons</taxon>
        <taxon>Gunneridae</taxon>
        <taxon>Pentapetalae</taxon>
        <taxon>asterids</taxon>
        <taxon>Ericales</taxon>
        <taxon>Ericaceae</taxon>
        <taxon>Ericoideae</taxon>
        <taxon>Rhodoreae</taxon>
        <taxon>Rhododendron</taxon>
    </lineage>
</organism>
<evidence type="ECO:0000313" key="2">
    <source>
        <dbReference type="EMBL" id="KAG5550900.1"/>
    </source>
</evidence>
<reference evidence="2" key="1">
    <citation type="submission" date="2020-08" db="EMBL/GenBank/DDBJ databases">
        <title>Plant Genome Project.</title>
        <authorList>
            <person name="Zhang R.-G."/>
        </authorList>
    </citation>
    <scope>NUCLEOTIDE SEQUENCE</scope>
    <source>
        <strain evidence="2">WSP0</strain>
        <tissue evidence="2">Leaf</tissue>
    </source>
</reference>
<feature type="domain" description="F-box" evidence="1">
    <location>
        <begin position="55"/>
        <end position="101"/>
    </location>
</feature>
<dbReference type="AlphaFoldDB" id="A0AAV6KEG1"/>
<sequence>MCRDMSTLLRKAWESVSARFGSAFSSSSSPSSSGRHHHNHQQQEMMTSMYAQSSTGAFDRVPLDVFMQIVKLLGPKEAARLSAVCKSWKLFVSDNRLWIYFLQNKQESWDSIFFAETQLRSGYPLHALPNQMSQLSFMDIFGQREQVPGSVIIDGVQFQLHPFVQFLLIF</sequence>
<evidence type="ECO:0000313" key="3">
    <source>
        <dbReference type="Proteomes" id="UP000823749"/>
    </source>
</evidence>
<dbReference type="GO" id="GO:0000209">
    <property type="term" value="P:protein polyubiquitination"/>
    <property type="evidence" value="ECO:0007669"/>
    <property type="project" value="TreeGrafter"/>
</dbReference>
<comment type="caution">
    <text evidence="2">The sequence shown here is derived from an EMBL/GenBank/DDBJ whole genome shotgun (WGS) entry which is preliminary data.</text>
</comment>
<protein>
    <recommendedName>
        <fullName evidence="1">F-box domain-containing protein</fullName>
    </recommendedName>
</protein>
<dbReference type="Pfam" id="PF12937">
    <property type="entry name" value="F-box-like"/>
    <property type="match status" value="1"/>
</dbReference>
<dbReference type="Gene3D" id="1.20.1280.50">
    <property type="match status" value="1"/>
</dbReference>
<dbReference type="InterPro" id="IPR039588">
    <property type="entry name" value="FBXO4"/>
</dbReference>
<evidence type="ECO:0000259" key="1">
    <source>
        <dbReference type="PROSITE" id="PS50181"/>
    </source>
</evidence>
<dbReference type="PROSITE" id="PS50181">
    <property type="entry name" value="FBOX"/>
    <property type="match status" value="1"/>
</dbReference>
<accession>A0AAV6KEG1</accession>
<dbReference type="GO" id="GO:0031146">
    <property type="term" value="P:SCF-dependent proteasomal ubiquitin-dependent protein catabolic process"/>
    <property type="evidence" value="ECO:0007669"/>
    <property type="project" value="InterPro"/>
</dbReference>